<proteinExistence type="predicted"/>
<dbReference type="Pfam" id="PF10321">
    <property type="entry name" value="7TM_GPCR_Srt"/>
    <property type="match status" value="1"/>
</dbReference>
<dbReference type="InterPro" id="IPR019425">
    <property type="entry name" value="7TM_GPCR_serpentine_rcpt_Srt"/>
</dbReference>
<keyword evidence="3" id="KW-1185">Reference proteome</keyword>
<feature type="transmembrane region" description="Helical" evidence="1">
    <location>
        <begin position="262"/>
        <end position="287"/>
    </location>
</feature>
<feature type="transmembrane region" description="Helical" evidence="1">
    <location>
        <begin position="101"/>
        <end position="125"/>
    </location>
</feature>
<reference evidence="2" key="1">
    <citation type="submission" date="2023-06" db="EMBL/GenBank/DDBJ databases">
        <title>Genomic analysis of the entomopathogenic nematode Steinernema hermaphroditum.</title>
        <authorList>
            <person name="Schwarz E.M."/>
            <person name="Heppert J.K."/>
            <person name="Baniya A."/>
            <person name="Schwartz H.T."/>
            <person name="Tan C.-H."/>
            <person name="Antoshechkin I."/>
            <person name="Sternberg P.W."/>
            <person name="Goodrich-Blair H."/>
            <person name="Dillman A.R."/>
        </authorList>
    </citation>
    <scope>NUCLEOTIDE SEQUENCE</scope>
    <source>
        <strain evidence="2">PS9179</strain>
        <tissue evidence="2">Whole animal</tissue>
    </source>
</reference>
<dbReference type="SUPFAM" id="SSF81321">
    <property type="entry name" value="Family A G protein-coupled receptor-like"/>
    <property type="match status" value="1"/>
</dbReference>
<feature type="transmembrane region" description="Helical" evidence="1">
    <location>
        <begin position="146"/>
        <end position="164"/>
    </location>
</feature>
<feature type="transmembrane region" description="Helical" evidence="1">
    <location>
        <begin position="196"/>
        <end position="217"/>
    </location>
</feature>
<feature type="transmembrane region" description="Helical" evidence="1">
    <location>
        <begin position="237"/>
        <end position="256"/>
    </location>
</feature>
<organism evidence="2 3">
    <name type="scientific">Steinernema hermaphroditum</name>
    <dbReference type="NCBI Taxonomy" id="289476"/>
    <lineage>
        <taxon>Eukaryota</taxon>
        <taxon>Metazoa</taxon>
        <taxon>Ecdysozoa</taxon>
        <taxon>Nematoda</taxon>
        <taxon>Chromadorea</taxon>
        <taxon>Rhabditida</taxon>
        <taxon>Tylenchina</taxon>
        <taxon>Panagrolaimomorpha</taxon>
        <taxon>Strongyloidoidea</taxon>
        <taxon>Steinernematidae</taxon>
        <taxon>Steinernema</taxon>
    </lineage>
</organism>
<comment type="caution">
    <text evidence="2">The sequence shown here is derived from an EMBL/GenBank/DDBJ whole genome shotgun (WGS) entry which is preliminary data.</text>
</comment>
<evidence type="ECO:0000313" key="3">
    <source>
        <dbReference type="Proteomes" id="UP001175271"/>
    </source>
</evidence>
<accession>A0AA39LXZ8</accession>
<gene>
    <name evidence="2" type="ORF">QR680_006814</name>
</gene>
<keyword evidence="1" id="KW-1133">Transmembrane helix</keyword>
<dbReference type="PANTHER" id="PTHR23021:SF26">
    <property type="entry name" value="SERPENTINE RECEPTOR, CLASS T"/>
    <property type="match status" value="1"/>
</dbReference>
<keyword evidence="1" id="KW-0472">Membrane</keyword>
<evidence type="ECO:0000256" key="1">
    <source>
        <dbReference type="SAM" id="Phobius"/>
    </source>
</evidence>
<name>A0AA39LXZ8_9BILA</name>
<feature type="transmembrane region" description="Helical" evidence="1">
    <location>
        <begin position="34"/>
        <end position="55"/>
    </location>
</feature>
<sequence length="324" mass="35929">MLPYCTANGSLSLTPGGVDGGIDGQEKFARNIGIMYLVLGFTAIPISGFVLSVFIRRPLINHSCYKIMALTTVLDICNLVNGAIIPGFFSVLNIHHCNAPWSLYVVWPANYFWIGYCCTSEVLALNRMLQFANKNVASFLFDGKRIYFWFGVVVAYAIIGEQLTPDKFYFYNPYGGYIAINRLNGEPHIILIFNNLFKFGFITVSYGAMLVFIYRMLKKNDIARASKFQIKISIQTLTIAVLADITTVAYLAISYAPLPSEIAPYAGVFGETSWIFLHAGTAVIYLIMNNSVKQRMEEVFGCGKIAPSQFTVEVTSTLNGPPLG</sequence>
<feature type="transmembrane region" description="Helical" evidence="1">
    <location>
        <begin position="67"/>
        <end position="89"/>
    </location>
</feature>
<dbReference type="Proteomes" id="UP001175271">
    <property type="component" value="Unassembled WGS sequence"/>
</dbReference>
<evidence type="ECO:0000313" key="2">
    <source>
        <dbReference type="EMBL" id="KAK0413449.1"/>
    </source>
</evidence>
<protein>
    <submittedName>
        <fullName evidence="2">Uncharacterized protein</fullName>
    </submittedName>
</protein>
<dbReference type="AlphaFoldDB" id="A0AA39LXZ8"/>
<dbReference type="PANTHER" id="PTHR23021">
    <property type="entry name" value="SERPENTINE RECEPTOR, CLASS T"/>
    <property type="match status" value="1"/>
</dbReference>
<dbReference type="EMBL" id="JAUCMV010000003">
    <property type="protein sequence ID" value="KAK0413449.1"/>
    <property type="molecule type" value="Genomic_DNA"/>
</dbReference>
<keyword evidence="1" id="KW-0812">Transmembrane</keyword>